<dbReference type="EMBL" id="LCOQ01000003">
    <property type="protein sequence ID" value="KKU81057.1"/>
    <property type="molecule type" value="Genomic_DNA"/>
</dbReference>
<sequence length="208" mass="23500">MTLGEYFSPVKIANFKSDINSDIEVVRFFGQYRLDMGGLTQSGEIIEKIWHKALKTLLLQDFLPTRILILGFGAGSAAKVMAKRWKGVNITAVELDSVVIELGKKYFQTGLIPNLKIINTEAVNFVVKLKKTTKFDLTLVDCYQGYRIPAKLQQPAFIAKLKRHSGRVLINRLFWAEHKAPTLNFLGQLRTIYQVALCRMPSNIVLGI</sequence>
<name>A0A0G1TGW1_9BACT</name>
<organism evidence="2 3">
    <name type="scientific">Candidatus Gottesmanbacteria bacterium GW2011_GWA1_47_8</name>
    <dbReference type="NCBI Taxonomy" id="1618438"/>
    <lineage>
        <taxon>Bacteria</taxon>
        <taxon>Candidatus Gottesmaniibacteriota</taxon>
    </lineage>
</organism>
<dbReference type="Pfam" id="PF01564">
    <property type="entry name" value="Spermine_synth"/>
    <property type="match status" value="1"/>
</dbReference>
<dbReference type="AlphaFoldDB" id="A0A0G1TGW1"/>
<dbReference type="Proteomes" id="UP000034212">
    <property type="component" value="Unassembled WGS sequence"/>
</dbReference>
<dbReference type="SUPFAM" id="SSF53335">
    <property type="entry name" value="S-adenosyl-L-methionine-dependent methyltransferases"/>
    <property type="match status" value="1"/>
</dbReference>
<evidence type="ECO:0000313" key="2">
    <source>
        <dbReference type="EMBL" id="KKU81057.1"/>
    </source>
</evidence>
<comment type="caution">
    <text evidence="2">The sequence shown here is derived from an EMBL/GenBank/DDBJ whole genome shotgun (WGS) entry which is preliminary data.</text>
</comment>
<evidence type="ECO:0000256" key="1">
    <source>
        <dbReference type="ARBA" id="ARBA00023115"/>
    </source>
</evidence>
<dbReference type="InterPro" id="IPR029063">
    <property type="entry name" value="SAM-dependent_MTases_sf"/>
</dbReference>
<dbReference type="GO" id="GO:0006596">
    <property type="term" value="P:polyamine biosynthetic process"/>
    <property type="evidence" value="ECO:0007669"/>
    <property type="project" value="UniProtKB-KW"/>
</dbReference>
<evidence type="ECO:0000313" key="3">
    <source>
        <dbReference type="Proteomes" id="UP000034212"/>
    </source>
</evidence>
<protein>
    <submittedName>
        <fullName evidence="2">Spermine synthase</fullName>
    </submittedName>
</protein>
<dbReference type="CDD" id="cd02440">
    <property type="entry name" value="AdoMet_MTases"/>
    <property type="match status" value="1"/>
</dbReference>
<dbReference type="PANTHER" id="PTHR43317:SF1">
    <property type="entry name" value="THERMOSPERMINE SYNTHASE ACAULIS5"/>
    <property type="match status" value="1"/>
</dbReference>
<proteinExistence type="predicted"/>
<gene>
    <name evidence="2" type="ORF">UY08_C0003G0008</name>
</gene>
<keyword evidence="1" id="KW-0620">Polyamine biosynthesis</keyword>
<dbReference type="PANTHER" id="PTHR43317">
    <property type="entry name" value="THERMOSPERMINE SYNTHASE ACAULIS5"/>
    <property type="match status" value="1"/>
</dbReference>
<dbReference type="Gene3D" id="3.40.50.150">
    <property type="entry name" value="Vaccinia Virus protein VP39"/>
    <property type="match status" value="1"/>
</dbReference>
<accession>A0A0G1TGW1</accession>
<reference evidence="2 3" key="1">
    <citation type="journal article" date="2015" name="Nature">
        <title>rRNA introns, odd ribosomes, and small enigmatic genomes across a large radiation of phyla.</title>
        <authorList>
            <person name="Brown C.T."/>
            <person name="Hug L.A."/>
            <person name="Thomas B.C."/>
            <person name="Sharon I."/>
            <person name="Castelle C.J."/>
            <person name="Singh A."/>
            <person name="Wilkins M.J."/>
            <person name="Williams K.H."/>
            <person name="Banfield J.F."/>
        </authorList>
    </citation>
    <scope>NUCLEOTIDE SEQUENCE [LARGE SCALE GENOMIC DNA]</scope>
</reference>